<proteinExistence type="predicted"/>
<reference evidence="2" key="1">
    <citation type="submission" date="2017-02" db="UniProtKB">
        <authorList>
            <consortium name="WormBaseParasite"/>
        </authorList>
    </citation>
    <scope>IDENTIFICATION</scope>
</reference>
<sequence length="146" mass="16827">LNECCIDTQKCERLGDETLCQNQFVECLRSKIRLNPEEDKKCYEAIQAFTAASAPSSDTEHKSSGLVNTIQIWSHETKELFVNITNRVKNHLENTPLKKLLLLVIIIVVACMFAYMTFLNDDKVKWLKLKTPVKFAHEKARLIQMI</sequence>
<protein>
    <submittedName>
        <fullName evidence="2">GDNF domain-containing protein</fullName>
    </submittedName>
</protein>
<name>A0A0M3JBF4_ANISI</name>
<keyword evidence="1" id="KW-0812">Transmembrane</keyword>
<dbReference type="AlphaFoldDB" id="A0A0M3JBF4"/>
<feature type="transmembrane region" description="Helical" evidence="1">
    <location>
        <begin position="100"/>
        <end position="118"/>
    </location>
</feature>
<evidence type="ECO:0000256" key="1">
    <source>
        <dbReference type="SAM" id="Phobius"/>
    </source>
</evidence>
<organism evidence="2">
    <name type="scientific">Anisakis simplex</name>
    <name type="common">Herring worm</name>
    <dbReference type="NCBI Taxonomy" id="6269"/>
    <lineage>
        <taxon>Eukaryota</taxon>
        <taxon>Metazoa</taxon>
        <taxon>Ecdysozoa</taxon>
        <taxon>Nematoda</taxon>
        <taxon>Chromadorea</taxon>
        <taxon>Rhabditida</taxon>
        <taxon>Spirurina</taxon>
        <taxon>Ascaridomorpha</taxon>
        <taxon>Ascaridoidea</taxon>
        <taxon>Anisakidae</taxon>
        <taxon>Anisakis</taxon>
        <taxon>Anisakis simplex complex</taxon>
    </lineage>
</organism>
<evidence type="ECO:0000313" key="2">
    <source>
        <dbReference type="WBParaSite" id="ASIM_0000492901-mRNA-1"/>
    </source>
</evidence>
<dbReference type="WBParaSite" id="ASIM_0000492901-mRNA-1">
    <property type="protein sequence ID" value="ASIM_0000492901-mRNA-1"/>
    <property type="gene ID" value="ASIM_0000492901"/>
</dbReference>
<accession>A0A0M3JBF4</accession>
<keyword evidence="1" id="KW-0472">Membrane</keyword>
<keyword evidence="1" id="KW-1133">Transmembrane helix</keyword>